<reference evidence="14" key="2">
    <citation type="submission" date="2020-09" db="EMBL/GenBank/DDBJ databases">
        <authorList>
            <person name="Sun Q."/>
            <person name="Zhou Y."/>
        </authorList>
    </citation>
    <scope>NUCLEOTIDE SEQUENCE</scope>
    <source>
        <strain evidence="14">CGMCC 1.15533</strain>
    </source>
</reference>
<dbReference type="InterPro" id="IPR017872">
    <property type="entry name" value="Pyrmidine_PPase_CS"/>
</dbReference>
<evidence type="ECO:0000313" key="15">
    <source>
        <dbReference type="Proteomes" id="UP000660801"/>
    </source>
</evidence>
<dbReference type="GO" id="GO:0004645">
    <property type="term" value="F:1,4-alpha-oligoglucan phosphorylase activity"/>
    <property type="evidence" value="ECO:0007669"/>
    <property type="project" value="InterPro"/>
</dbReference>
<dbReference type="Gene3D" id="1.20.970.10">
    <property type="entry name" value="Transferase, Pyrimidine Nucleoside Phosphorylase, Chain C"/>
    <property type="match status" value="1"/>
</dbReference>
<dbReference type="GO" id="GO:0009032">
    <property type="term" value="F:thymidine phosphorylase activity"/>
    <property type="evidence" value="ECO:0007669"/>
    <property type="project" value="TreeGrafter"/>
</dbReference>
<comment type="catalytic activity">
    <reaction evidence="1">
        <text>2'-deoxyuridine + phosphate = 2-deoxy-alpha-D-ribose 1-phosphate + uracil</text>
        <dbReference type="Rhea" id="RHEA:22824"/>
        <dbReference type="ChEBI" id="CHEBI:16450"/>
        <dbReference type="ChEBI" id="CHEBI:17568"/>
        <dbReference type="ChEBI" id="CHEBI:43474"/>
        <dbReference type="ChEBI" id="CHEBI:57259"/>
        <dbReference type="EC" id="2.4.2.2"/>
    </reaction>
</comment>
<evidence type="ECO:0000256" key="3">
    <source>
        <dbReference type="ARBA" id="ARBA00003877"/>
    </source>
</evidence>
<dbReference type="SUPFAM" id="SSF47648">
    <property type="entry name" value="Nucleoside phosphorylase/phosphoribosyltransferase N-terminal domain"/>
    <property type="match status" value="1"/>
</dbReference>
<reference evidence="14" key="1">
    <citation type="journal article" date="2014" name="Int. J. Syst. Evol. Microbiol.">
        <title>Complete genome sequence of Corynebacterium casei LMG S-19264T (=DSM 44701T), isolated from a smear-ripened cheese.</title>
        <authorList>
            <consortium name="US DOE Joint Genome Institute (JGI-PGF)"/>
            <person name="Walter F."/>
            <person name="Albersmeier A."/>
            <person name="Kalinowski J."/>
            <person name="Ruckert C."/>
        </authorList>
    </citation>
    <scope>NUCLEOTIDE SEQUENCE</scope>
    <source>
        <strain evidence="14">CGMCC 1.15533</strain>
    </source>
</reference>
<dbReference type="NCBIfam" id="TIGR02644">
    <property type="entry name" value="Y_phosphoryl"/>
    <property type="match status" value="1"/>
</dbReference>
<evidence type="ECO:0000256" key="9">
    <source>
        <dbReference type="ARBA" id="ARBA00022679"/>
    </source>
</evidence>
<comment type="function">
    <text evidence="3">Catalyzes phosphorolysis of the pyrimidine nucleosides uridine, thymidine and 2'-deoxyuridine with the formation of the corresponding pyrimidine base and ribose-1-phosphate.</text>
</comment>
<evidence type="ECO:0000256" key="1">
    <source>
        <dbReference type="ARBA" id="ARBA00001066"/>
    </source>
</evidence>
<dbReference type="InterPro" id="IPR036566">
    <property type="entry name" value="PYNP-like_C_sf"/>
</dbReference>
<dbReference type="SUPFAM" id="SSF52418">
    <property type="entry name" value="Nucleoside phosphorylase/phosphoribosyltransferase catalytic domain"/>
    <property type="match status" value="1"/>
</dbReference>
<dbReference type="GO" id="GO:0006206">
    <property type="term" value="P:pyrimidine nucleobase metabolic process"/>
    <property type="evidence" value="ECO:0007669"/>
    <property type="project" value="InterPro"/>
</dbReference>
<dbReference type="SMART" id="SM00941">
    <property type="entry name" value="PYNP_C"/>
    <property type="match status" value="1"/>
</dbReference>
<dbReference type="GO" id="GO:0046872">
    <property type="term" value="F:metal ion binding"/>
    <property type="evidence" value="ECO:0007669"/>
    <property type="project" value="UniProtKB-KW"/>
</dbReference>
<dbReference type="Pfam" id="PF00591">
    <property type="entry name" value="Glycos_transf_3"/>
    <property type="match status" value="1"/>
</dbReference>
<evidence type="ECO:0000256" key="6">
    <source>
        <dbReference type="ARBA" id="ARBA00011889"/>
    </source>
</evidence>
<comment type="catalytic activity">
    <reaction evidence="12">
        <text>thymidine + phosphate = 2-deoxy-alpha-D-ribose 1-phosphate + thymine</text>
        <dbReference type="Rhea" id="RHEA:16037"/>
        <dbReference type="ChEBI" id="CHEBI:17748"/>
        <dbReference type="ChEBI" id="CHEBI:17821"/>
        <dbReference type="ChEBI" id="CHEBI:43474"/>
        <dbReference type="ChEBI" id="CHEBI:57259"/>
        <dbReference type="EC" id="2.4.2.2"/>
    </reaction>
</comment>
<dbReference type="SUPFAM" id="SSF54680">
    <property type="entry name" value="Pyrimidine nucleoside phosphorylase C-terminal domain"/>
    <property type="match status" value="1"/>
</dbReference>
<dbReference type="PANTHER" id="PTHR10515:SF0">
    <property type="entry name" value="THYMIDINE PHOSPHORYLASE"/>
    <property type="match status" value="1"/>
</dbReference>
<dbReference type="Gene3D" id="3.40.1030.10">
    <property type="entry name" value="Nucleoside phosphorylase/phosphoribosyltransferase catalytic domain"/>
    <property type="match status" value="1"/>
</dbReference>
<dbReference type="AlphaFoldDB" id="A0A917EFB1"/>
<dbReference type="FunFam" id="1.20.970.10:FF:000002">
    <property type="entry name" value="Pyrimidine-nucleoside phosphorylase"/>
    <property type="match status" value="1"/>
</dbReference>
<evidence type="ECO:0000256" key="11">
    <source>
        <dbReference type="ARBA" id="ARBA00048453"/>
    </source>
</evidence>
<dbReference type="PROSITE" id="PS00647">
    <property type="entry name" value="THYMID_PHOSPHORYLASE"/>
    <property type="match status" value="1"/>
</dbReference>
<name>A0A917EFB1_9STRE</name>
<keyword evidence="9" id="KW-0808">Transferase</keyword>
<dbReference type="InterPro" id="IPR017459">
    <property type="entry name" value="Glycosyl_Trfase_fam3_N_dom"/>
</dbReference>
<protein>
    <recommendedName>
        <fullName evidence="7">Pyrimidine-nucleoside phosphorylase</fullName>
        <ecNumber evidence="6">2.4.2.2</ecNumber>
    </recommendedName>
</protein>
<evidence type="ECO:0000256" key="7">
    <source>
        <dbReference type="ARBA" id="ARBA00014680"/>
    </source>
</evidence>
<dbReference type="InterPro" id="IPR035902">
    <property type="entry name" value="Nuc_phospho_transferase"/>
</dbReference>
<evidence type="ECO:0000256" key="5">
    <source>
        <dbReference type="ARBA" id="ARBA00011738"/>
    </source>
</evidence>
<dbReference type="PIRSF" id="PIRSF000478">
    <property type="entry name" value="TP_PyNP"/>
    <property type="match status" value="1"/>
</dbReference>
<evidence type="ECO:0000256" key="8">
    <source>
        <dbReference type="ARBA" id="ARBA00022676"/>
    </source>
</evidence>
<evidence type="ECO:0000256" key="10">
    <source>
        <dbReference type="ARBA" id="ARBA00022723"/>
    </source>
</evidence>
<dbReference type="EMBL" id="BMJN01000034">
    <property type="protein sequence ID" value="GGE35662.1"/>
    <property type="molecule type" value="Genomic_DNA"/>
</dbReference>
<evidence type="ECO:0000256" key="2">
    <source>
        <dbReference type="ARBA" id="ARBA00001958"/>
    </source>
</evidence>
<dbReference type="Proteomes" id="UP000660801">
    <property type="component" value="Unassembled WGS sequence"/>
</dbReference>
<dbReference type="FunFam" id="3.40.1030.10:FF:000003">
    <property type="entry name" value="Pyrimidine-nucleoside phosphorylase"/>
    <property type="match status" value="1"/>
</dbReference>
<dbReference type="NCBIfam" id="NF004747">
    <property type="entry name" value="PRK06078.1"/>
    <property type="match status" value="1"/>
</dbReference>
<gene>
    <name evidence="14" type="primary">pdp</name>
    <name evidence="14" type="ORF">GCM10011510_16260</name>
</gene>
<evidence type="ECO:0000259" key="13">
    <source>
        <dbReference type="SMART" id="SM00941"/>
    </source>
</evidence>
<dbReference type="NCBIfam" id="NF004490">
    <property type="entry name" value="PRK05820.1"/>
    <property type="match status" value="1"/>
</dbReference>
<keyword evidence="8" id="KW-0328">Glycosyltransferase</keyword>
<dbReference type="InterPro" id="IPR036320">
    <property type="entry name" value="Glycosyl_Trfase_fam3_N_dom_sf"/>
</dbReference>
<comment type="cofactor">
    <cofactor evidence="2">
        <name>K(+)</name>
        <dbReference type="ChEBI" id="CHEBI:29103"/>
    </cofactor>
</comment>
<dbReference type="GO" id="GO:0005829">
    <property type="term" value="C:cytosol"/>
    <property type="evidence" value="ECO:0007669"/>
    <property type="project" value="TreeGrafter"/>
</dbReference>
<dbReference type="InterPro" id="IPR018090">
    <property type="entry name" value="Pyrmidine_PPas_bac/euk"/>
</dbReference>
<evidence type="ECO:0000256" key="12">
    <source>
        <dbReference type="ARBA" id="ARBA00048525"/>
    </source>
</evidence>
<comment type="similarity">
    <text evidence="4">Belongs to the thymidine/pyrimidine-nucleoside phosphorylase family.</text>
</comment>
<dbReference type="Pfam" id="PF07831">
    <property type="entry name" value="PYNP_C"/>
    <property type="match status" value="1"/>
</dbReference>
<dbReference type="Gene3D" id="3.90.1170.30">
    <property type="entry name" value="Pyrimidine nucleoside phosphorylase-like, C-terminal domain"/>
    <property type="match status" value="1"/>
</dbReference>
<evidence type="ECO:0000256" key="4">
    <source>
        <dbReference type="ARBA" id="ARBA00006915"/>
    </source>
</evidence>
<proteinExistence type="inferred from homology"/>
<dbReference type="EC" id="2.4.2.2" evidence="6"/>
<accession>A0A917EFB1</accession>
<keyword evidence="15" id="KW-1185">Reference proteome</keyword>
<keyword evidence="10" id="KW-0479">Metal-binding</keyword>
<dbReference type="InterPro" id="IPR000053">
    <property type="entry name" value="Thymidine/pyrmidine_PPase"/>
</dbReference>
<dbReference type="InterPro" id="IPR013102">
    <property type="entry name" value="PYNP_C"/>
</dbReference>
<dbReference type="InterPro" id="IPR000312">
    <property type="entry name" value="Glycosyl_Trfase_fam3"/>
</dbReference>
<dbReference type="GO" id="GO:0006213">
    <property type="term" value="P:pyrimidine nucleoside metabolic process"/>
    <property type="evidence" value="ECO:0007669"/>
    <property type="project" value="InterPro"/>
</dbReference>
<comment type="subunit">
    <text evidence="5">Homodimer.</text>
</comment>
<comment type="caution">
    <text evidence="14">The sequence shown here is derived from an EMBL/GenBank/DDBJ whole genome shotgun (WGS) entry which is preliminary data.</text>
</comment>
<evidence type="ECO:0000313" key="14">
    <source>
        <dbReference type="EMBL" id="GGE35662.1"/>
    </source>
</evidence>
<comment type="catalytic activity">
    <reaction evidence="11">
        <text>uridine + phosphate = alpha-D-ribose 1-phosphate + uracil</text>
        <dbReference type="Rhea" id="RHEA:24388"/>
        <dbReference type="ChEBI" id="CHEBI:16704"/>
        <dbReference type="ChEBI" id="CHEBI:17568"/>
        <dbReference type="ChEBI" id="CHEBI:43474"/>
        <dbReference type="ChEBI" id="CHEBI:57720"/>
        <dbReference type="EC" id="2.4.2.2"/>
    </reaction>
</comment>
<sequence length="426" mass="46008">MIRAVDIIQKKRDGEELTSDEIKWLIDGYVAGTVPDYQMSAFAMAIYFKGMTTREISDLTMAMVATGEQIDLSAIAGIKVDKHSTGGVGDKVTLILVPLVASFGVPVAKMSGRGLGHTGGTLDKLESIKGYEIERSQESFIKQVQDIGLSVIGQSEQLVKADKLLYALRDVTATVDTIPLIASSVMSKKIAAGADAILLDVTVGEGAFMKNIADARLLAQTMVDLGKAVGRKTVAVITDMSQPLGTSIGNRLEILEALEILQGKGREDITEFICELAQIMLGLADVEKTVPEIREQLHNGAALAKFEEMVAAQGGDVNDLYRESAAAFIAEIRAEKDGYLAELPAMEFGLFAMRLGAGRAVKTDDLDFETGIVFEKKVGEAVKTGELLAKIYANEKISDELVTEFKKNVKISDEQKKVREIIEVIA</sequence>
<dbReference type="PANTHER" id="PTHR10515">
    <property type="entry name" value="THYMIDINE PHOSPHORYLASE"/>
    <property type="match status" value="1"/>
</dbReference>
<dbReference type="Pfam" id="PF02885">
    <property type="entry name" value="Glycos_trans_3N"/>
    <property type="match status" value="1"/>
</dbReference>
<feature type="domain" description="Pyrimidine nucleoside phosphorylase C-terminal" evidence="13">
    <location>
        <begin position="339"/>
        <end position="412"/>
    </location>
</feature>
<organism evidence="14 15">
    <name type="scientific">Streptococcus himalayensis</name>
    <dbReference type="NCBI Taxonomy" id="1888195"/>
    <lineage>
        <taxon>Bacteria</taxon>
        <taxon>Bacillati</taxon>
        <taxon>Bacillota</taxon>
        <taxon>Bacilli</taxon>
        <taxon>Lactobacillales</taxon>
        <taxon>Streptococcaceae</taxon>
        <taxon>Streptococcus</taxon>
    </lineage>
</organism>